<keyword evidence="1" id="KW-0812">Transmembrane</keyword>
<evidence type="ECO:0000313" key="3">
    <source>
        <dbReference type="Proteomes" id="UP000281498"/>
    </source>
</evidence>
<keyword evidence="3" id="KW-1185">Reference proteome</keyword>
<name>A0A3A9K5A1_9BACI</name>
<accession>A0A3A9K5A1</accession>
<proteinExistence type="predicted"/>
<organism evidence="2 3">
    <name type="scientific">Salipaludibacillus neizhouensis</name>
    <dbReference type="NCBI Taxonomy" id="885475"/>
    <lineage>
        <taxon>Bacteria</taxon>
        <taxon>Bacillati</taxon>
        <taxon>Bacillota</taxon>
        <taxon>Bacilli</taxon>
        <taxon>Bacillales</taxon>
        <taxon>Bacillaceae</taxon>
    </lineage>
</organism>
<dbReference type="EMBL" id="PDOE01000013">
    <property type="protein sequence ID" value="RKL65632.1"/>
    <property type="molecule type" value="Genomic_DNA"/>
</dbReference>
<dbReference type="OrthoDB" id="2889317at2"/>
<feature type="transmembrane region" description="Helical" evidence="1">
    <location>
        <begin position="6"/>
        <end position="26"/>
    </location>
</feature>
<keyword evidence="1" id="KW-1133">Transmembrane helix</keyword>
<evidence type="ECO:0000313" key="2">
    <source>
        <dbReference type="EMBL" id="RKL65632.1"/>
    </source>
</evidence>
<gene>
    <name evidence="2" type="ORF">CR203_19315</name>
</gene>
<dbReference type="AlphaFoldDB" id="A0A3A9K5A1"/>
<dbReference type="RefSeq" id="WP_110935938.1">
    <property type="nucleotide sequence ID" value="NZ_KZ614146.1"/>
</dbReference>
<feature type="transmembrane region" description="Helical" evidence="1">
    <location>
        <begin position="41"/>
        <end position="65"/>
    </location>
</feature>
<keyword evidence="1" id="KW-0472">Membrane</keyword>
<evidence type="ECO:0000256" key="1">
    <source>
        <dbReference type="SAM" id="Phobius"/>
    </source>
</evidence>
<dbReference type="Proteomes" id="UP000281498">
    <property type="component" value="Unassembled WGS sequence"/>
</dbReference>
<comment type="caution">
    <text evidence="2">The sequence shown here is derived from an EMBL/GenBank/DDBJ whole genome shotgun (WGS) entry which is preliminary data.</text>
</comment>
<protein>
    <submittedName>
        <fullName evidence="2">Uncharacterized protein</fullName>
    </submittedName>
</protein>
<sequence length="66" mass="7327">MDSIPYLIITLIICLAGLVGTVLVGMKPDDKNYSKDTKSRLIILSIIYVVTFVPALIGTIVYFFFV</sequence>
<reference evidence="2 3" key="1">
    <citation type="submission" date="2017-10" db="EMBL/GenBank/DDBJ databases">
        <title>Bacillus sp. nov., a halophilic bacterium isolated from a Keqin Lake.</title>
        <authorList>
            <person name="Wang H."/>
        </authorList>
    </citation>
    <scope>NUCLEOTIDE SEQUENCE [LARGE SCALE GENOMIC DNA]</scope>
    <source>
        <strain evidence="2 3">KCTC 13187</strain>
    </source>
</reference>